<reference evidence="1 2" key="1">
    <citation type="submission" date="2018-06" db="EMBL/GenBank/DDBJ databases">
        <title>Genomic Encyclopedia of Archaeal and Bacterial Type Strains, Phase II (KMG-II): from individual species to whole genera.</title>
        <authorList>
            <person name="Goeker M."/>
        </authorList>
    </citation>
    <scope>NUCLEOTIDE SEQUENCE [LARGE SCALE GENOMIC DNA]</scope>
    <source>
        <strain evidence="1 2">KACC 16626</strain>
    </source>
</reference>
<organism evidence="1 2">
    <name type="scientific">Ureibacillus chungkukjangi</name>
    <dbReference type="NCBI Taxonomy" id="1202712"/>
    <lineage>
        <taxon>Bacteria</taxon>
        <taxon>Bacillati</taxon>
        <taxon>Bacillota</taxon>
        <taxon>Bacilli</taxon>
        <taxon>Bacillales</taxon>
        <taxon>Caryophanaceae</taxon>
        <taxon>Ureibacillus</taxon>
    </lineage>
</organism>
<name>A0A318TSX0_9BACL</name>
<dbReference type="Proteomes" id="UP000247416">
    <property type="component" value="Unassembled WGS sequence"/>
</dbReference>
<accession>A0A318TSX0</accession>
<sequence length="38" mass="4424">MSFIGVMKDSMEKNSKKSVFHKSDERQFEKGVKEKCLS</sequence>
<evidence type="ECO:0000313" key="1">
    <source>
        <dbReference type="EMBL" id="PYF06118.1"/>
    </source>
</evidence>
<evidence type="ECO:0000313" key="2">
    <source>
        <dbReference type="Proteomes" id="UP000247416"/>
    </source>
</evidence>
<dbReference type="AlphaFoldDB" id="A0A318TSX0"/>
<proteinExistence type="predicted"/>
<dbReference type="EMBL" id="QJTJ01000012">
    <property type="protein sequence ID" value="PYF06118.1"/>
    <property type="molecule type" value="Genomic_DNA"/>
</dbReference>
<keyword evidence="2" id="KW-1185">Reference proteome</keyword>
<protein>
    <submittedName>
        <fullName evidence="1">Uncharacterized protein</fullName>
    </submittedName>
</protein>
<gene>
    <name evidence="1" type="ORF">BJ095_11279</name>
</gene>
<comment type="caution">
    <text evidence="1">The sequence shown here is derived from an EMBL/GenBank/DDBJ whole genome shotgun (WGS) entry which is preliminary data.</text>
</comment>